<evidence type="ECO:0000313" key="2">
    <source>
        <dbReference type="Proteomes" id="UP001432027"/>
    </source>
</evidence>
<feature type="non-terminal residue" evidence="1">
    <location>
        <position position="1"/>
    </location>
</feature>
<name>A0AAV5U879_9BILA</name>
<sequence>LGNVVLMLKSLGGHDLIHFHFLDAPSTGDTLDRAGAAVRTWSTQIQVRVLGGDRHDSLIALSVNPAVFLRSADGHGNPRGLGTQRRLEFGRRPSLTHECVQQMEGDRDFNGE</sequence>
<comment type="caution">
    <text evidence="1">The sequence shown here is derived from an EMBL/GenBank/DDBJ whole genome shotgun (WGS) entry which is preliminary data.</text>
</comment>
<dbReference type="AlphaFoldDB" id="A0AAV5U879"/>
<reference evidence="1" key="1">
    <citation type="submission" date="2023-10" db="EMBL/GenBank/DDBJ databases">
        <title>Genome assembly of Pristionchus species.</title>
        <authorList>
            <person name="Yoshida K."/>
            <person name="Sommer R.J."/>
        </authorList>
    </citation>
    <scope>NUCLEOTIDE SEQUENCE</scope>
    <source>
        <strain evidence="1">RS0144</strain>
    </source>
</reference>
<dbReference type="EMBL" id="BTSX01000005">
    <property type="protein sequence ID" value="GMT02653.1"/>
    <property type="molecule type" value="Genomic_DNA"/>
</dbReference>
<accession>A0AAV5U879</accession>
<evidence type="ECO:0000313" key="1">
    <source>
        <dbReference type="EMBL" id="GMT02653.1"/>
    </source>
</evidence>
<dbReference type="InterPro" id="IPR042035">
    <property type="entry name" value="DEAH_win-hel_dom"/>
</dbReference>
<keyword evidence="2" id="KW-1185">Reference proteome</keyword>
<feature type="non-terminal residue" evidence="1">
    <location>
        <position position="112"/>
    </location>
</feature>
<proteinExistence type="predicted"/>
<protein>
    <submittedName>
        <fullName evidence="1">Uncharacterized protein</fullName>
    </submittedName>
</protein>
<gene>
    <name evidence="1" type="ORF">PENTCL1PPCAC_24827</name>
</gene>
<dbReference type="Proteomes" id="UP001432027">
    <property type="component" value="Unassembled WGS sequence"/>
</dbReference>
<organism evidence="1 2">
    <name type="scientific">Pristionchus entomophagus</name>
    <dbReference type="NCBI Taxonomy" id="358040"/>
    <lineage>
        <taxon>Eukaryota</taxon>
        <taxon>Metazoa</taxon>
        <taxon>Ecdysozoa</taxon>
        <taxon>Nematoda</taxon>
        <taxon>Chromadorea</taxon>
        <taxon>Rhabditida</taxon>
        <taxon>Rhabditina</taxon>
        <taxon>Diplogasteromorpha</taxon>
        <taxon>Diplogasteroidea</taxon>
        <taxon>Neodiplogasteridae</taxon>
        <taxon>Pristionchus</taxon>
    </lineage>
</organism>
<dbReference type="Gene3D" id="1.10.10.2130">
    <property type="entry name" value="DEAH helicase family, winged-helix domain"/>
    <property type="match status" value="1"/>
</dbReference>